<dbReference type="PROSITE" id="PS51352">
    <property type="entry name" value="THIOREDOXIN_2"/>
    <property type="match status" value="1"/>
</dbReference>
<dbReference type="InterPro" id="IPR050553">
    <property type="entry name" value="Thioredoxin_ResA/DsbE_sf"/>
</dbReference>
<comment type="caution">
    <text evidence="2">The sequence shown here is derived from an EMBL/GenBank/DDBJ whole genome shotgun (WGS) entry which is preliminary data.</text>
</comment>
<dbReference type="RefSeq" id="WP_387414661.1">
    <property type="nucleotide sequence ID" value="NZ_JBIASD010000017.1"/>
</dbReference>
<protein>
    <submittedName>
        <fullName evidence="2">Redoxin domain-containing protein</fullName>
    </submittedName>
</protein>
<dbReference type="Pfam" id="PF00578">
    <property type="entry name" value="AhpC-TSA"/>
    <property type="match status" value="1"/>
</dbReference>
<dbReference type="SUPFAM" id="SSF52833">
    <property type="entry name" value="Thioredoxin-like"/>
    <property type="match status" value="1"/>
</dbReference>
<dbReference type="InterPro" id="IPR036249">
    <property type="entry name" value="Thioredoxin-like_sf"/>
</dbReference>
<dbReference type="Proteomes" id="UP001602013">
    <property type="component" value="Unassembled WGS sequence"/>
</dbReference>
<dbReference type="Gene3D" id="3.40.30.10">
    <property type="entry name" value="Glutaredoxin"/>
    <property type="match status" value="1"/>
</dbReference>
<dbReference type="PANTHER" id="PTHR42852:SF17">
    <property type="entry name" value="THIOREDOXIN-LIKE PROTEIN HI_1115"/>
    <property type="match status" value="1"/>
</dbReference>
<dbReference type="SUPFAM" id="SSF48452">
    <property type="entry name" value="TPR-like"/>
    <property type="match status" value="1"/>
</dbReference>
<evidence type="ECO:0000313" key="3">
    <source>
        <dbReference type="Proteomes" id="UP001602013"/>
    </source>
</evidence>
<proteinExistence type="predicted"/>
<sequence length="328" mass="36055">MFTLLSDGRDEVVPGLTVPAGEKVLGWERKPHGWCLGDACIPAFRAAAAETAAGTDLVAFAGLLGRGVVVDHDERLIAVGDARMISPEEAPEFELDGFRLDGLRGTKVALVFWASWCGCRYDLPAWELLHRELSPDGFSVVSVSLDRNRDDAAPWIEDVTHPALVDTEGAVAEMYGVINVPTVVWIDEEGRVARPQDTMTATDTFREMNGLSSEAATAALRRWVVEGESGLSEQAVREHLRLLTEEERLARLHARLAAWLFRRGRADAARGHARRAAELAPHDVAIRRGLMPLDGVDPFGDGYFRLRAELEASGTPIYRPLPDWAGER</sequence>
<dbReference type="InterPro" id="IPR000866">
    <property type="entry name" value="AhpC/TSA"/>
</dbReference>
<organism evidence="2 3">
    <name type="scientific">Microtetraspora malaysiensis</name>
    <dbReference type="NCBI Taxonomy" id="161358"/>
    <lineage>
        <taxon>Bacteria</taxon>
        <taxon>Bacillati</taxon>
        <taxon>Actinomycetota</taxon>
        <taxon>Actinomycetes</taxon>
        <taxon>Streptosporangiales</taxon>
        <taxon>Streptosporangiaceae</taxon>
        <taxon>Microtetraspora</taxon>
    </lineage>
</organism>
<name>A0ABW6SZ20_9ACTN</name>
<keyword evidence="3" id="KW-1185">Reference proteome</keyword>
<dbReference type="InterPro" id="IPR011990">
    <property type="entry name" value="TPR-like_helical_dom_sf"/>
</dbReference>
<dbReference type="Gene3D" id="1.25.40.10">
    <property type="entry name" value="Tetratricopeptide repeat domain"/>
    <property type="match status" value="1"/>
</dbReference>
<dbReference type="PANTHER" id="PTHR42852">
    <property type="entry name" value="THIOL:DISULFIDE INTERCHANGE PROTEIN DSBE"/>
    <property type="match status" value="1"/>
</dbReference>
<accession>A0ABW6SZ20</accession>
<evidence type="ECO:0000259" key="1">
    <source>
        <dbReference type="PROSITE" id="PS51352"/>
    </source>
</evidence>
<reference evidence="2 3" key="1">
    <citation type="submission" date="2024-10" db="EMBL/GenBank/DDBJ databases">
        <title>The Natural Products Discovery Center: Release of the First 8490 Sequenced Strains for Exploring Actinobacteria Biosynthetic Diversity.</title>
        <authorList>
            <person name="Kalkreuter E."/>
            <person name="Kautsar S.A."/>
            <person name="Yang D."/>
            <person name="Bader C.D."/>
            <person name="Teijaro C.N."/>
            <person name="Fluegel L."/>
            <person name="Davis C.M."/>
            <person name="Simpson J.R."/>
            <person name="Lauterbach L."/>
            <person name="Steele A.D."/>
            <person name="Gui C."/>
            <person name="Meng S."/>
            <person name="Li G."/>
            <person name="Viehrig K."/>
            <person name="Ye F."/>
            <person name="Su P."/>
            <person name="Kiefer A.F."/>
            <person name="Nichols A."/>
            <person name="Cepeda A.J."/>
            <person name="Yan W."/>
            <person name="Fan B."/>
            <person name="Jiang Y."/>
            <person name="Adhikari A."/>
            <person name="Zheng C.-J."/>
            <person name="Schuster L."/>
            <person name="Cowan T.M."/>
            <person name="Smanski M.J."/>
            <person name="Chevrette M.G."/>
            <person name="De Carvalho L.P.S."/>
            <person name="Shen B."/>
        </authorList>
    </citation>
    <scope>NUCLEOTIDE SEQUENCE [LARGE SCALE GENOMIC DNA]</scope>
    <source>
        <strain evidence="2 3">NPDC002173</strain>
    </source>
</reference>
<dbReference type="CDD" id="cd02966">
    <property type="entry name" value="TlpA_like_family"/>
    <property type="match status" value="1"/>
</dbReference>
<dbReference type="InterPro" id="IPR013766">
    <property type="entry name" value="Thioredoxin_domain"/>
</dbReference>
<evidence type="ECO:0000313" key="2">
    <source>
        <dbReference type="EMBL" id="MFF3668895.1"/>
    </source>
</evidence>
<feature type="domain" description="Thioredoxin" evidence="1">
    <location>
        <begin position="84"/>
        <end position="222"/>
    </location>
</feature>
<dbReference type="EMBL" id="JBIASD010000017">
    <property type="protein sequence ID" value="MFF3668895.1"/>
    <property type="molecule type" value="Genomic_DNA"/>
</dbReference>
<gene>
    <name evidence="2" type="ORF">ACFYXI_25225</name>
</gene>